<dbReference type="InterPro" id="IPR009061">
    <property type="entry name" value="DNA-bd_dom_put_sf"/>
</dbReference>
<name>A0ABZ1C0X1_9FIRM</name>
<gene>
    <name evidence="1" type="ORF">U7230_07070</name>
</gene>
<sequence length="76" mass="8451">MQLLGTREAARAAQVPVRTLLGWVARGRVVAFRDALNGRVFLPADEVERLRPERRLHRVSAPLEAASPDRRPAVKG</sequence>
<reference evidence="1 2" key="1">
    <citation type="journal article" date="2024" name="Front. Microbiol.">
        <title>Novel thermophilic genera Geochorda gen. nov. and Carboxydochorda gen. nov. from the deep terrestrial subsurface reveal the ecophysiological diversity in the class Limnochordia.</title>
        <authorList>
            <person name="Karnachuk O.V."/>
            <person name="Lukina A.P."/>
            <person name="Avakyan M.R."/>
            <person name="Kadnikov V.V."/>
            <person name="Begmatov S."/>
            <person name="Beletsky A.V."/>
            <person name="Vlasova K.G."/>
            <person name="Novikov A.A."/>
            <person name="Shcherbakova V.A."/>
            <person name="Mardanov A.V."/>
            <person name="Ravin N.V."/>
        </authorList>
    </citation>
    <scope>NUCLEOTIDE SEQUENCE [LARGE SCALE GENOMIC DNA]</scope>
    <source>
        <strain evidence="1 2">L945</strain>
    </source>
</reference>
<accession>A0ABZ1C0X1</accession>
<organism evidence="1 2">
    <name type="scientific">Carboxydichorda subterranea</name>
    <dbReference type="NCBI Taxonomy" id="3109565"/>
    <lineage>
        <taxon>Bacteria</taxon>
        <taxon>Bacillati</taxon>
        <taxon>Bacillota</taxon>
        <taxon>Limnochordia</taxon>
        <taxon>Limnochordales</taxon>
        <taxon>Geochordaceae</taxon>
        <taxon>Carboxydichorda</taxon>
    </lineage>
</organism>
<dbReference type="EMBL" id="CP141615">
    <property type="protein sequence ID" value="WRP18746.1"/>
    <property type="molecule type" value="Genomic_DNA"/>
</dbReference>
<dbReference type="RefSeq" id="WP_324718018.1">
    <property type="nucleotide sequence ID" value="NZ_CP141615.1"/>
</dbReference>
<proteinExistence type="predicted"/>
<evidence type="ECO:0008006" key="3">
    <source>
        <dbReference type="Google" id="ProtNLM"/>
    </source>
</evidence>
<evidence type="ECO:0000313" key="2">
    <source>
        <dbReference type="Proteomes" id="UP001332192"/>
    </source>
</evidence>
<evidence type="ECO:0000313" key="1">
    <source>
        <dbReference type="EMBL" id="WRP18746.1"/>
    </source>
</evidence>
<dbReference type="SUPFAM" id="SSF46955">
    <property type="entry name" value="Putative DNA-binding domain"/>
    <property type="match status" value="1"/>
</dbReference>
<protein>
    <recommendedName>
        <fullName evidence="3">Helix-turn-helix domain-containing protein</fullName>
    </recommendedName>
</protein>
<keyword evidence="2" id="KW-1185">Reference proteome</keyword>
<dbReference type="Proteomes" id="UP001332192">
    <property type="component" value="Chromosome"/>
</dbReference>